<dbReference type="Proteomes" id="UP000248405">
    <property type="component" value="Unassembled WGS sequence"/>
</dbReference>
<name>A0A319BJD1_ASPVC</name>
<dbReference type="AlphaFoldDB" id="A0A319BJD1"/>
<sequence>MSNHYITRAVHSLSHAETFSEALKAINDAILSIYDSSDTLFVIVYEGHSNAYYDIPNACVSIMGSAREPTVSLPWGFVETALAFTDGDVIFILDSPFPSRAALNCEDIEYLVVSAFRSPAARGIDVSLTRRLIDLLNQVDTEITLSQIHAKLTVHANRPDSQLGLIPVHFPAKYKPSITLRPLGARPRQLRGLRKADDLSDGKVLVTVRISDTTSVPDIVEQCIQCLSESIAEDVADIKIEGVFKFSPDSSLLLLTMPTAVWSMLRHNHSFDFVGVVQSHNLLSHRSTSTTQPLPLASGNSDLPYRGKN</sequence>
<dbReference type="EMBL" id="KZ821616">
    <property type="protein sequence ID" value="PYH72747.1"/>
    <property type="molecule type" value="Genomic_DNA"/>
</dbReference>
<organism evidence="2 3">
    <name type="scientific">Aspergillus vadensis (strain CBS 113365 / IMI 142717 / IBT 24658)</name>
    <dbReference type="NCBI Taxonomy" id="1448311"/>
    <lineage>
        <taxon>Eukaryota</taxon>
        <taxon>Fungi</taxon>
        <taxon>Dikarya</taxon>
        <taxon>Ascomycota</taxon>
        <taxon>Pezizomycotina</taxon>
        <taxon>Eurotiomycetes</taxon>
        <taxon>Eurotiomycetidae</taxon>
        <taxon>Eurotiales</taxon>
        <taxon>Aspergillaceae</taxon>
        <taxon>Aspergillus</taxon>
        <taxon>Aspergillus subgen. Circumdati</taxon>
    </lineage>
</organism>
<dbReference type="GeneID" id="37216367"/>
<proteinExistence type="predicted"/>
<evidence type="ECO:0000313" key="3">
    <source>
        <dbReference type="Proteomes" id="UP000248405"/>
    </source>
</evidence>
<gene>
    <name evidence="2" type="ORF">BO88DRAFT_473416</name>
</gene>
<accession>A0A319BJD1</accession>
<feature type="region of interest" description="Disordered" evidence="1">
    <location>
        <begin position="287"/>
        <end position="309"/>
    </location>
</feature>
<keyword evidence="3" id="KW-1185">Reference proteome</keyword>
<reference evidence="2" key="1">
    <citation type="submission" date="2016-12" db="EMBL/GenBank/DDBJ databases">
        <title>The genomes of Aspergillus section Nigri reveals drivers in fungal speciation.</title>
        <authorList>
            <consortium name="DOE Joint Genome Institute"/>
            <person name="Vesth T.C."/>
            <person name="Nybo J."/>
            <person name="Theobald S."/>
            <person name="Brandl J."/>
            <person name="Frisvad J.C."/>
            <person name="Nielsen K.F."/>
            <person name="Lyhne E.K."/>
            <person name="Kogle M.E."/>
            <person name="Kuo A."/>
            <person name="Riley R."/>
            <person name="Clum A."/>
            <person name="Nolan M."/>
            <person name="Lipzen A."/>
            <person name="Salamov A."/>
            <person name="Henrissat B."/>
            <person name="Wiebenga A."/>
            <person name="De Vries R.P."/>
            <person name="Grigoriev I.V."/>
            <person name="Mortensen U.H."/>
            <person name="Andersen M.R."/>
            <person name="Baker S.E."/>
        </authorList>
    </citation>
    <scope>NUCLEOTIDE SEQUENCE [LARGE SCALE GENOMIC DNA]</scope>
    <source>
        <strain evidence="2">CBS 113365</strain>
    </source>
</reference>
<evidence type="ECO:0000313" key="2">
    <source>
        <dbReference type="EMBL" id="PYH72747.1"/>
    </source>
</evidence>
<dbReference type="OrthoDB" id="4760831at2759"/>
<dbReference type="RefSeq" id="XP_025566541.1">
    <property type="nucleotide sequence ID" value="XM_025711775.1"/>
</dbReference>
<evidence type="ECO:0000256" key="1">
    <source>
        <dbReference type="SAM" id="MobiDB-lite"/>
    </source>
</evidence>
<feature type="compositionally biased region" description="Polar residues" evidence="1">
    <location>
        <begin position="287"/>
        <end position="301"/>
    </location>
</feature>
<protein>
    <submittedName>
        <fullName evidence="2">Uncharacterized protein</fullName>
    </submittedName>
</protein>